<dbReference type="RefSeq" id="WP_129245991.1">
    <property type="nucleotide sequence ID" value="NZ_UFQC01000048.1"/>
</dbReference>
<organism evidence="1 2">
    <name type="scientific">Achromobacter veterisilvae</name>
    <dbReference type="NCBI Taxonomy" id="2069367"/>
    <lineage>
        <taxon>Bacteria</taxon>
        <taxon>Pseudomonadati</taxon>
        <taxon>Pseudomonadota</taxon>
        <taxon>Betaproteobacteria</taxon>
        <taxon>Burkholderiales</taxon>
        <taxon>Alcaligenaceae</taxon>
        <taxon>Achromobacter</taxon>
    </lineage>
</organism>
<reference evidence="1 2" key="1">
    <citation type="submission" date="2018-07" db="EMBL/GenBank/DDBJ databases">
        <authorList>
            <person name="Peeters C."/>
        </authorList>
    </citation>
    <scope>NUCLEOTIDE SEQUENCE [LARGE SCALE GENOMIC DNA]</scope>
    <source>
        <strain evidence="1 2">LMG 30378</strain>
    </source>
</reference>
<dbReference type="Proteomes" id="UP000289465">
    <property type="component" value="Unassembled WGS sequence"/>
</dbReference>
<evidence type="ECO:0000313" key="2">
    <source>
        <dbReference type="Proteomes" id="UP000289465"/>
    </source>
</evidence>
<sequence length="67" mass="7212">MKAQQLNGLQAQLKPCPYCGGKGQLKPMPGAPMWFRVRCEAYDCGGTTWALMGAPDAAAAWNRRANG</sequence>
<name>A0A446CZN3_9BURK</name>
<dbReference type="Pfam" id="PF14354">
    <property type="entry name" value="Lar_restr_allev"/>
    <property type="match status" value="1"/>
</dbReference>
<accession>A0A446CZN3</accession>
<proteinExistence type="predicted"/>
<dbReference type="AlphaFoldDB" id="A0A446CZN3"/>
<protein>
    <recommendedName>
        <fullName evidence="3">Restriction alleviation protein, Lar family</fullName>
    </recommendedName>
</protein>
<gene>
    <name evidence="1" type="ORF">AVE30378_05629</name>
</gene>
<evidence type="ECO:0000313" key="1">
    <source>
        <dbReference type="EMBL" id="SSW73267.1"/>
    </source>
</evidence>
<dbReference type="OrthoDB" id="8778022at2"/>
<evidence type="ECO:0008006" key="3">
    <source>
        <dbReference type="Google" id="ProtNLM"/>
    </source>
</evidence>
<dbReference type="EMBL" id="UFQC01000048">
    <property type="protein sequence ID" value="SSW73267.1"/>
    <property type="molecule type" value="Genomic_DNA"/>
</dbReference>